<evidence type="ECO:0000313" key="1">
    <source>
        <dbReference type="EMBL" id="KFN45688.1"/>
    </source>
</evidence>
<name>A0A091AZD2_9GAMM</name>
<protein>
    <recommendedName>
        <fullName evidence="3">DUF4304 domain-containing protein</fullName>
    </recommendedName>
</protein>
<accession>A0A091AZD2</accession>
<dbReference type="STRING" id="1384054.N790_09515"/>
<dbReference type="AlphaFoldDB" id="A0A091AZD2"/>
<gene>
    <name evidence="1" type="ORF">N790_09515</name>
</gene>
<reference evidence="1 2" key="1">
    <citation type="submission" date="2013-09" db="EMBL/GenBank/DDBJ databases">
        <title>Genome sequencing of Arenimonas malthae.</title>
        <authorList>
            <person name="Chen F."/>
            <person name="Wang G."/>
        </authorList>
    </citation>
    <scope>NUCLEOTIDE SEQUENCE [LARGE SCALE GENOMIC DNA]</scope>
    <source>
        <strain evidence="1 2">CC-JY-1</strain>
    </source>
</reference>
<evidence type="ECO:0008006" key="3">
    <source>
        <dbReference type="Google" id="ProtNLM"/>
    </source>
</evidence>
<comment type="caution">
    <text evidence="1">The sequence shown here is derived from an EMBL/GenBank/DDBJ whole genome shotgun (WGS) entry which is preliminary data.</text>
</comment>
<dbReference type="Proteomes" id="UP000029392">
    <property type="component" value="Unassembled WGS sequence"/>
</dbReference>
<organism evidence="1 2">
    <name type="scientific">Arenimonas malthae CC-JY-1</name>
    <dbReference type="NCBI Taxonomy" id="1384054"/>
    <lineage>
        <taxon>Bacteria</taxon>
        <taxon>Pseudomonadati</taxon>
        <taxon>Pseudomonadota</taxon>
        <taxon>Gammaproteobacteria</taxon>
        <taxon>Lysobacterales</taxon>
        <taxon>Lysobacteraceae</taxon>
        <taxon>Arenimonas</taxon>
    </lineage>
</organism>
<proteinExistence type="predicted"/>
<sequence>MAKDFLRAEITRQLVPLLSDAGFTRTQPKVFLRRHGDLVHVLSFAGSWSGGQTFTLSFAAALLCDPFFQLHSLKVGHAHQRGPEEPCVPWEGRTEASAAAAIASAAGVVRDAALPWLDGVRDLRGYVFAYLANPDNGIGDLALAVAMARAGEHNRPWWICERLAPRVPDGSDYEKARRERALELQAALERGTVQGLLDHWRDQALAGAKLGELPDRG</sequence>
<dbReference type="PATRIC" id="fig|1384054.3.peg.2014"/>
<dbReference type="EMBL" id="AVCH01000178">
    <property type="protein sequence ID" value="KFN45688.1"/>
    <property type="molecule type" value="Genomic_DNA"/>
</dbReference>
<dbReference type="RefSeq" id="WP_043804076.1">
    <property type="nucleotide sequence ID" value="NZ_AVCH01000178.1"/>
</dbReference>
<keyword evidence="2" id="KW-1185">Reference proteome</keyword>
<evidence type="ECO:0000313" key="2">
    <source>
        <dbReference type="Proteomes" id="UP000029392"/>
    </source>
</evidence>